<keyword evidence="4" id="KW-1185">Reference proteome</keyword>
<dbReference type="PROSITE" id="PS51707">
    <property type="entry name" value="CYTH"/>
    <property type="match status" value="1"/>
</dbReference>
<dbReference type="Gene3D" id="2.40.320.10">
    <property type="entry name" value="Hypothetical Protein Pfu-838710-001"/>
    <property type="match status" value="1"/>
</dbReference>
<evidence type="ECO:0000259" key="2">
    <source>
        <dbReference type="PROSITE" id="PS51708"/>
    </source>
</evidence>
<dbReference type="Proteomes" id="UP001596122">
    <property type="component" value="Unassembled WGS sequence"/>
</dbReference>
<dbReference type="InterPro" id="IPR007899">
    <property type="entry name" value="CHAD_dom"/>
</dbReference>
<accession>A0ABW0GJ79</accession>
<organism evidence="3 4">
    <name type="scientific">Aquipuribacter nitratireducens</name>
    <dbReference type="NCBI Taxonomy" id="650104"/>
    <lineage>
        <taxon>Bacteria</taxon>
        <taxon>Bacillati</taxon>
        <taxon>Actinomycetota</taxon>
        <taxon>Actinomycetes</taxon>
        <taxon>Micrococcales</taxon>
        <taxon>Intrasporangiaceae</taxon>
        <taxon>Aquipuribacter</taxon>
    </lineage>
</organism>
<dbReference type="InterPro" id="IPR038186">
    <property type="entry name" value="CHAD_dom_sf"/>
</dbReference>
<evidence type="ECO:0000313" key="3">
    <source>
        <dbReference type="EMBL" id="MFC5379839.1"/>
    </source>
</evidence>
<dbReference type="CDD" id="cd07374">
    <property type="entry name" value="CYTH-like_Pase"/>
    <property type="match status" value="1"/>
</dbReference>
<feature type="domain" description="CHAD" evidence="2">
    <location>
        <begin position="233"/>
        <end position="523"/>
    </location>
</feature>
<dbReference type="Pfam" id="PF05235">
    <property type="entry name" value="CHAD"/>
    <property type="match status" value="1"/>
</dbReference>
<gene>
    <name evidence="3" type="ORF">ACFPJ6_03440</name>
</gene>
<dbReference type="PANTHER" id="PTHR39339:SF1">
    <property type="entry name" value="CHAD DOMAIN-CONTAINING PROTEIN"/>
    <property type="match status" value="1"/>
</dbReference>
<dbReference type="InterPro" id="IPR023577">
    <property type="entry name" value="CYTH_domain"/>
</dbReference>
<dbReference type="PROSITE" id="PS51708">
    <property type="entry name" value="CHAD"/>
    <property type="match status" value="1"/>
</dbReference>
<protein>
    <submittedName>
        <fullName evidence="3">CHAD domain-containing protein</fullName>
    </submittedName>
</protein>
<dbReference type="EMBL" id="JBHSLD010000004">
    <property type="protein sequence ID" value="MFC5379839.1"/>
    <property type="molecule type" value="Genomic_DNA"/>
</dbReference>
<evidence type="ECO:0000259" key="1">
    <source>
        <dbReference type="PROSITE" id="PS51707"/>
    </source>
</evidence>
<dbReference type="Pfam" id="PF01928">
    <property type="entry name" value="CYTH"/>
    <property type="match status" value="1"/>
</dbReference>
<proteinExistence type="predicted"/>
<comment type="caution">
    <text evidence="3">The sequence shown here is derived from an EMBL/GenBank/DDBJ whole genome shotgun (WGS) entry which is preliminary data.</text>
</comment>
<dbReference type="SMART" id="SM00880">
    <property type="entry name" value="CHAD"/>
    <property type="match status" value="1"/>
</dbReference>
<feature type="domain" description="CYTH" evidence="1">
    <location>
        <begin position="6"/>
        <end position="218"/>
    </location>
</feature>
<reference evidence="4" key="1">
    <citation type="journal article" date="2019" name="Int. J. Syst. Evol. Microbiol.">
        <title>The Global Catalogue of Microorganisms (GCM) 10K type strain sequencing project: providing services to taxonomists for standard genome sequencing and annotation.</title>
        <authorList>
            <consortium name="The Broad Institute Genomics Platform"/>
            <consortium name="The Broad Institute Genome Sequencing Center for Infectious Disease"/>
            <person name="Wu L."/>
            <person name="Ma J."/>
        </authorList>
    </citation>
    <scope>NUCLEOTIDE SEQUENCE [LARGE SCALE GENOMIC DNA]</scope>
    <source>
        <strain evidence="4">CCUG 43114</strain>
    </source>
</reference>
<sequence>MAVGSHTEVETKLAVTDEAGASVAALLDDDAGLLALPGVAGVDRPGTVELVATYHDTTDLRLARSRATLRRRTGGADEGWHLKLPGREDSRTEVHEPLGDDAAGVPDRLVDLTRSRHRGAGIGPVAVLRTRRTEIHLLDHDARVLAEIADDEVTAEVADVLVAPGHPAVVVWHEVEVELVSGGRDLLAAAVSLLRDAGAEPAASPSKLARALGAAGARPAVGATGDDDARRSPRTALDVALVAVGEHVRSLVEEDPHVRLDSPDSVHKARVATRRLRSTLATFRPQLDRDVTEPVRDRLKDLGSALGGARDAEVLSARLQGRLAGLPPELVPGPVAARLQADLDGGYEREREVAVAALDAPEHADLLDRLEALVLDPPRGRRADDPARKGTRRRARKAVRRLEDRLGRVPAEVGPERDAALHEVRKAAKRVRYAGEALTGVHGKKAARLASRAEDLQDLLGEHQDAVVATDRLRDMALRAHADGENTFGYGLLAGLEHARTAGLDPDDPALVRALRRLRKAARRWPG</sequence>
<dbReference type="PANTHER" id="PTHR39339">
    <property type="entry name" value="SLR1444 PROTEIN"/>
    <property type="match status" value="1"/>
</dbReference>
<dbReference type="SMART" id="SM01118">
    <property type="entry name" value="CYTH"/>
    <property type="match status" value="1"/>
</dbReference>
<name>A0ABW0GJ79_9MICO</name>
<dbReference type="RefSeq" id="WP_340269064.1">
    <property type="nucleotide sequence ID" value="NZ_JBBEOG010000003.1"/>
</dbReference>
<evidence type="ECO:0000313" key="4">
    <source>
        <dbReference type="Proteomes" id="UP001596122"/>
    </source>
</evidence>
<dbReference type="InterPro" id="IPR033469">
    <property type="entry name" value="CYTH-like_dom_sf"/>
</dbReference>
<dbReference type="SUPFAM" id="SSF55154">
    <property type="entry name" value="CYTH-like phosphatases"/>
    <property type="match status" value="1"/>
</dbReference>
<dbReference type="Gene3D" id="1.40.20.10">
    <property type="entry name" value="CHAD domain"/>
    <property type="match status" value="1"/>
</dbReference>